<name>A0A1G4K9F1_9SACH</name>
<protein>
    <submittedName>
        <fullName evidence="2">LAMI_0G07052g1_1</fullName>
    </submittedName>
</protein>
<feature type="region of interest" description="Disordered" evidence="1">
    <location>
        <begin position="156"/>
        <end position="215"/>
    </location>
</feature>
<feature type="compositionally biased region" description="Polar residues" evidence="1">
    <location>
        <begin position="204"/>
        <end position="215"/>
    </location>
</feature>
<organism evidence="2 3">
    <name type="scientific">Lachancea mirantina</name>
    <dbReference type="NCBI Taxonomy" id="1230905"/>
    <lineage>
        <taxon>Eukaryota</taxon>
        <taxon>Fungi</taxon>
        <taxon>Dikarya</taxon>
        <taxon>Ascomycota</taxon>
        <taxon>Saccharomycotina</taxon>
        <taxon>Saccharomycetes</taxon>
        <taxon>Saccharomycetales</taxon>
        <taxon>Saccharomycetaceae</taxon>
        <taxon>Lachancea</taxon>
    </lineage>
</organism>
<evidence type="ECO:0000313" key="2">
    <source>
        <dbReference type="EMBL" id="SCV00746.1"/>
    </source>
</evidence>
<dbReference type="EMBL" id="LT598469">
    <property type="protein sequence ID" value="SCV00746.1"/>
    <property type="molecule type" value="Genomic_DNA"/>
</dbReference>
<evidence type="ECO:0000313" key="3">
    <source>
        <dbReference type="Proteomes" id="UP000191024"/>
    </source>
</evidence>
<gene>
    <name evidence="2" type="ORF">LAMI_0G07052G</name>
</gene>
<sequence>MSKPQLSPQKEQEIASKILERAELARMTRQLKLELSKVATPKKNSRETSKNRSRLSPVKFGINKLPNEPPRVSPLKTPREDETWTKERHETHQSPLNSSRKPSTPPATRSRRQSTKIERTDADELPVPRTPRISSAENEVGADLLMYLATSPYAGKTPGYNSSIGGSNAKIRVPTTPSFSSQVKPHPSSPHSSFKVPSHAAAGISSSTGAQASQSHFNELVDTPTVALYMSPSPQKRKMSQGGLPSSSVGANLVVPGTPSQEFRSAHLLKTPNFNMGDYVHNLFSPSPRVTSGSHSDSKRD</sequence>
<evidence type="ECO:0000256" key="1">
    <source>
        <dbReference type="SAM" id="MobiDB-lite"/>
    </source>
</evidence>
<accession>A0A1G4K9F1</accession>
<feature type="compositionally biased region" description="Low complexity" evidence="1">
    <location>
        <begin position="180"/>
        <end position="199"/>
    </location>
</feature>
<dbReference type="OrthoDB" id="2163387at2759"/>
<feature type="region of interest" description="Disordered" evidence="1">
    <location>
        <begin position="32"/>
        <end position="136"/>
    </location>
</feature>
<feature type="compositionally biased region" description="Polar residues" evidence="1">
    <location>
        <begin position="93"/>
        <end position="102"/>
    </location>
</feature>
<dbReference type="STRING" id="1230905.A0A1G4K9F1"/>
<dbReference type="Proteomes" id="UP000191024">
    <property type="component" value="Chromosome G"/>
</dbReference>
<proteinExistence type="predicted"/>
<feature type="compositionally biased region" description="Basic and acidic residues" evidence="1">
    <location>
        <begin position="77"/>
        <end position="92"/>
    </location>
</feature>
<keyword evidence="3" id="KW-1185">Reference proteome</keyword>
<reference evidence="2 3" key="1">
    <citation type="submission" date="2016-03" db="EMBL/GenBank/DDBJ databases">
        <authorList>
            <person name="Devillers H."/>
        </authorList>
    </citation>
    <scope>NUCLEOTIDE SEQUENCE [LARGE SCALE GENOMIC DNA]</scope>
    <source>
        <strain evidence="2">CBS 11717</strain>
    </source>
</reference>
<dbReference type="AlphaFoldDB" id="A0A1G4K9F1"/>